<reference evidence="1" key="1">
    <citation type="journal article" date="2014" name="Int. J. Syst. Evol. Microbiol.">
        <title>Complete genome sequence of Corynebacterium casei LMG S-19264T (=DSM 44701T), isolated from a smear-ripened cheese.</title>
        <authorList>
            <consortium name="US DOE Joint Genome Institute (JGI-PGF)"/>
            <person name="Walter F."/>
            <person name="Albersmeier A."/>
            <person name="Kalinowski J."/>
            <person name="Ruckert C."/>
        </authorList>
    </citation>
    <scope>NUCLEOTIDE SEQUENCE</scope>
    <source>
        <strain evidence="1">VKM Ac-1447</strain>
    </source>
</reference>
<evidence type="ECO:0000313" key="2">
    <source>
        <dbReference type="Proteomes" id="UP001142317"/>
    </source>
</evidence>
<accession>A0A9W6HEB1</accession>
<comment type="caution">
    <text evidence="1">The sequence shown here is derived from an EMBL/GenBank/DDBJ whole genome shotgun (WGS) entry which is preliminary data.</text>
</comment>
<evidence type="ECO:0000313" key="1">
    <source>
        <dbReference type="EMBL" id="GLJ78921.1"/>
    </source>
</evidence>
<dbReference type="EMBL" id="BSEO01000001">
    <property type="protein sequence ID" value="GLJ78921.1"/>
    <property type="molecule type" value="Genomic_DNA"/>
</dbReference>
<keyword evidence="2" id="KW-1185">Reference proteome</keyword>
<dbReference type="Proteomes" id="UP001142317">
    <property type="component" value="Unassembled WGS sequence"/>
</dbReference>
<sequence>MGTNKRYADAIDRRSAEHLQRTLMRIPPCTIPMQAYGPDELVWPTEWPTVWAWISWPHKPAERVAAVARGWNDRVVVVFWMSDAGELNTVVWRNAVTRRES</sequence>
<protein>
    <submittedName>
        <fullName evidence="1">Uncharacterized protein</fullName>
    </submittedName>
</protein>
<gene>
    <name evidence="1" type="ORF">GCM10017586_06030</name>
</gene>
<reference evidence="1" key="2">
    <citation type="submission" date="2023-01" db="EMBL/GenBank/DDBJ databases">
        <authorList>
            <person name="Sun Q."/>
            <person name="Evtushenko L."/>
        </authorList>
    </citation>
    <scope>NUCLEOTIDE SEQUENCE</scope>
    <source>
        <strain evidence="1">VKM Ac-1447</strain>
    </source>
</reference>
<organism evidence="1 2">
    <name type="scientific">Microbacterium imperiale</name>
    <dbReference type="NCBI Taxonomy" id="33884"/>
    <lineage>
        <taxon>Bacteria</taxon>
        <taxon>Bacillati</taxon>
        <taxon>Actinomycetota</taxon>
        <taxon>Actinomycetes</taxon>
        <taxon>Micrococcales</taxon>
        <taxon>Microbacteriaceae</taxon>
        <taxon>Microbacterium</taxon>
    </lineage>
</organism>
<name>A0A9W6HEB1_9MICO</name>
<proteinExistence type="predicted"/>
<dbReference type="AlphaFoldDB" id="A0A9W6HEB1"/>
<dbReference type="RefSeq" id="WP_210004973.1">
    <property type="nucleotide sequence ID" value="NZ_BSEO01000001.1"/>
</dbReference>